<dbReference type="eggNOG" id="COG0702">
    <property type="taxonomic scope" value="Bacteria"/>
</dbReference>
<dbReference type="PATRIC" id="fig|1367847.3.peg.3645"/>
<dbReference type="Gene3D" id="3.40.50.720">
    <property type="entry name" value="NAD(P)-binding Rossmann-like Domain"/>
    <property type="match status" value="1"/>
</dbReference>
<dbReference type="HOGENOM" id="CLU_007383_10_6_5"/>
<evidence type="ECO:0000313" key="3">
    <source>
        <dbReference type="EMBL" id="AGT10712.1"/>
    </source>
</evidence>
<dbReference type="Pfam" id="PF13460">
    <property type="entry name" value="NAD_binding_10"/>
    <property type="match status" value="1"/>
</dbReference>
<sequence>MENRPSNDRKRPMSHSDHAAATGPILVTGATGKLGRIVTRELIARGIRPRVLSRNPDSARRIFGASVDIVAGDFRDLDSLARAVSGIARLFLLSPISETLAEDQIAVIEAARAAGVTRIVKISGSDWTVGTSFSGDAHQAIETHLASAVPQSVAIRPNAWAQVSLAGTIRQIRAGGPIHARHGAAEVAYIDIRDIADVAVSQLLAEAPAPGPLVITGGEALSTDELARIASGLAGREITVSAEAPAVDPGAPSLPAFEQGVIAQFIKVISAGGAAGVTQTVSEILGRAPRRVEDYLSEALVEA</sequence>
<dbReference type="EMBL" id="CP006652">
    <property type="protein sequence ID" value="AGT10712.1"/>
    <property type="molecule type" value="Genomic_DNA"/>
</dbReference>
<evidence type="ECO:0000313" key="4">
    <source>
        <dbReference type="Proteomes" id="UP000015480"/>
    </source>
</evidence>
<keyword evidence="3" id="KW-0614">Plasmid</keyword>
<geneLocation type="plasmid" evidence="3 4">
    <name>pAMI4</name>
</geneLocation>
<protein>
    <recommendedName>
        <fullName evidence="2">NAD(P)-binding domain-containing protein</fullName>
    </recommendedName>
</protein>
<reference evidence="3 4" key="1">
    <citation type="journal article" date="2014" name="BMC Genomics">
        <title>Architecture and functions of a multipartite genome of the methylotrophic bacterium Paracoccus aminophilus JCM 7686, containing primary and secondary chromids.</title>
        <authorList>
            <person name="Dziewit L."/>
            <person name="Czarnecki J."/>
            <person name="Wibberg D."/>
            <person name="Radlinska M."/>
            <person name="Mrozek P."/>
            <person name="Szymczak M."/>
            <person name="Schluter A."/>
            <person name="Puhler A."/>
            <person name="Bartosik D."/>
        </authorList>
    </citation>
    <scope>NUCLEOTIDE SEQUENCE [LARGE SCALE GENOMIC DNA]</scope>
    <source>
        <strain evidence="3">JCM 7686</strain>
        <plasmid evidence="4">Plasmid pAMI4</plasmid>
    </source>
</reference>
<keyword evidence="4" id="KW-1185">Reference proteome</keyword>
<dbReference type="InterPro" id="IPR051604">
    <property type="entry name" value="Ergot_Alk_Oxidoreductase"/>
</dbReference>
<accession>S5XZJ4</accession>
<name>S5XZJ4_PARAH</name>
<organism evidence="3 4">
    <name type="scientific">Paracoccus aminophilus JCM 7686</name>
    <dbReference type="NCBI Taxonomy" id="1367847"/>
    <lineage>
        <taxon>Bacteria</taxon>
        <taxon>Pseudomonadati</taxon>
        <taxon>Pseudomonadota</taxon>
        <taxon>Alphaproteobacteria</taxon>
        <taxon>Rhodobacterales</taxon>
        <taxon>Paracoccaceae</taxon>
        <taxon>Paracoccus</taxon>
    </lineage>
</organism>
<dbReference type="PANTHER" id="PTHR43162">
    <property type="match status" value="1"/>
</dbReference>
<feature type="compositionally biased region" description="Basic and acidic residues" evidence="1">
    <location>
        <begin position="1"/>
        <end position="18"/>
    </location>
</feature>
<gene>
    <name evidence="3" type="ORF">JCM7686_pAMI4p021</name>
</gene>
<dbReference type="AlphaFoldDB" id="S5XZJ4"/>
<dbReference type="Gene3D" id="3.90.25.10">
    <property type="entry name" value="UDP-galactose 4-epimerase, domain 1"/>
    <property type="match status" value="1"/>
</dbReference>
<proteinExistence type="predicted"/>
<dbReference type="SUPFAM" id="SSF51735">
    <property type="entry name" value="NAD(P)-binding Rossmann-fold domains"/>
    <property type="match status" value="1"/>
</dbReference>
<evidence type="ECO:0000259" key="2">
    <source>
        <dbReference type="Pfam" id="PF13460"/>
    </source>
</evidence>
<dbReference type="KEGG" id="pami:JCM7686_pAMI4p021"/>
<dbReference type="Proteomes" id="UP000015480">
    <property type="component" value="Plasmid pAMI4"/>
</dbReference>
<evidence type="ECO:0000256" key="1">
    <source>
        <dbReference type="SAM" id="MobiDB-lite"/>
    </source>
</evidence>
<feature type="domain" description="NAD(P)-binding" evidence="2">
    <location>
        <begin position="29"/>
        <end position="140"/>
    </location>
</feature>
<dbReference type="PANTHER" id="PTHR43162:SF1">
    <property type="entry name" value="PRESTALK A DIFFERENTIATION PROTEIN A"/>
    <property type="match status" value="1"/>
</dbReference>
<dbReference type="InterPro" id="IPR016040">
    <property type="entry name" value="NAD(P)-bd_dom"/>
</dbReference>
<dbReference type="InterPro" id="IPR036291">
    <property type="entry name" value="NAD(P)-bd_dom_sf"/>
</dbReference>
<feature type="region of interest" description="Disordered" evidence="1">
    <location>
        <begin position="1"/>
        <end position="22"/>
    </location>
</feature>